<dbReference type="EMBL" id="PVEM01000022">
    <property type="protein sequence ID" value="PTD02352.1"/>
    <property type="molecule type" value="Genomic_DNA"/>
</dbReference>
<dbReference type="Proteomes" id="UP000241587">
    <property type="component" value="Unassembled WGS sequence"/>
</dbReference>
<gene>
    <name evidence="2" type="ORF">FCULG_00011884</name>
</gene>
<dbReference type="OrthoDB" id="3552888at2759"/>
<comment type="caution">
    <text evidence="2">The sequence shown here is derived from an EMBL/GenBank/DDBJ whole genome shotgun (WGS) entry which is preliminary data.</text>
</comment>
<proteinExistence type="predicted"/>
<dbReference type="PANTHER" id="PTHR35605">
    <property type="entry name" value="ECP2 EFFECTOR PROTEIN DOMAIN-CONTAINING PROTEIN-RELATED"/>
    <property type="match status" value="1"/>
</dbReference>
<accession>A0A2T4GFK0</accession>
<organism evidence="2 3">
    <name type="scientific">Fusarium culmorum</name>
    <dbReference type="NCBI Taxonomy" id="5516"/>
    <lineage>
        <taxon>Eukaryota</taxon>
        <taxon>Fungi</taxon>
        <taxon>Dikarya</taxon>
        <taxon>Ascomycota</taxon>
        <taxon>Pezizomycotina</taxon>
        <taxon>Sordariomycetes</taxon>
        <taxon>Hypocreomycetidae</taxon>
        <taxon>Hypocreales</taxon>
        <taxon>Nectriaceae</taxon>
        <taxon>Fusarium</taxon>
    </lineage>
</organism>
<evidence type="ECO:0000256" key="1">
    <source>
        <dbReference type="SAM" id="MobiDB-lite"/>
    </source>
</evidence>
<dbReference type="AlphaFoldDB" id="A0A2T4GFK0"/>
<evidence type="ECO:0000313" key="2">
    <source>
        <dbReference type="EMBL" id="PTD02352.1"/>
    </source>
</evidence>
<reference evidence="2 3" key="1">
    <citation type="submission" date="2018-02" db="EMBL/GenBank/DDBJ databases">
        <title>Fusarium culmorum secondary metabolites in fungal-bacterial-plant interactions.</title>
        <authorList>
            <person name="Schmidt R."/>
        </authorList>
    </citation>
    <scope>NUCLEOTIDE SEQUENCE [LARGE SCALE GENOMIC DNA]</scope>
    <source>
        <strain evidence="2 3">PV</strain>
    </source>
</reference>
<feature type="region of interest" description="Disordered" evidence="1">
    <location>
        <begin position="1"/>
        <end position="26"/>
    </location>
</feature>
<keyword evidence="3" id="KW-1185">Reference proteome</keyword>
<dbReference type="PANTHER" id="PTHR35605:SF1">
    <property type="entry name" value="ECP2 EFFECTOR PROTEIN DOMAIN-CONTAINING PROTEIN-RELATED"/>
    <property type="match status" value="1"/>
</dbReference>
<name>A0A2T4GFK0_FUSCU</name>
<sequence length="390" mass="42580">MGVDGVKSLPLEEIESTGQEQKEDSVVDHNRDLQVPHIRQIPGPSYIGPQLMDLFVQILFIPAPTEMPLLPHRPTRAGYPVNLGRDLHLEVKKVARFADRGAPMMAVAVQDEPLLSMSTCRHATTHTYRPPSTEETRTTHPFSFGLACCASEAKELGLVIDPRSRGIYKGTSWDVPTTTLKMKTSLSILFCGAIAAVSASALRKDSPLEGYKIVPLKWTGVLEDGAEPVTLTGSIEEISAQIQKLNPDYMPPETNSTASEIEKRGQGHIICKVGGWGAVDTRAAQRDKDWLRSVGGQCHVSPGPRTCTRVSGNCQTADAIMLCNDNNHAIAPSCGYLGDYVDHITRACAWEVNSPPCWVRPCGPSWTQYLVRGQQFDSDGYNVIVAKVSC</sequence>
<evidence type="ECO:0000313" key="3">
    <source>
        <dbReference type="Proteomes" id="UP000241587"/>
    </source>
</evidence>
<protein>
    <submittedName>
        <fullName evidence="2">Uncharacterized protein</fullName>
    </submittedName>
</protein>